<feature type="region of interest" description="Disordered" evidence="5">
    <location>
        <begin position="327"/>
        <end position="394"/>
    </location>
</feature>
<feature type="compositionally biased region" description="Polar residues" evidence="5">
    <location>
        <begin position="1066"/>
        <end position="1076"/>
    </location>
</feature>
<dbReference type="Proteomes" id="UP000001072">
    <property type="component" value="Unassembled WGS sequence"/>
</dbReference>
<evidence type="ECO:0000256" key="5">
    <source>
        <dbReference type="SAM" id="MobiDB-lite"/>
    </source>
</evidence>
<evidence type="ECO:0000313" key="7">
    <source>
        <dbReference type="Proteomes" id="UP000001072"/>
    </source>
</evidence>
<dbReference type="HOGENOM" id="CLU_273434_0_0_1"/>
<dbReference type="PANTHER" id="PTHR45093:SF2">
    <property type="entry name" value="LISH DOMAIN-CONTAINING PROTEIN"/>
    <property type="match status" value="1"/>
</dbReference>
<feature type="region of interest" description="Disordered" evidence="5">
    <location>
        <begin position="1057"/>
        <end position="1076"/>
    </location>
</feature>
<keyword evidence="7" id="KW-1185">Reference proteome</keyword>
<feature type="compositionally biased region" description="Low complexity" evidence="5">
    <location>
        <begin position="731"/>
        <end position="742"/>
    </location>
</feature>
<dbReference type="VEuPathDB" id="FungiDB:MELLADRAFT_116558"/>
<evidence type="ECO:0000256" key="2">
    <source>
        <dbReference type="ARBA" id="ARBA00023015"/>
    </source>
</evidence>
<feature type="compositionally biased region" description="Polar residues" evidence="5">
    <location>
        <begin position="227"/>
        <end position="253"/>
    </location>
</feature>
<feature type="region of interest" description="Disordered" evidence="5">
    <location>
        <begin position="412"/>
        <end position="455"/>
    </location>
</feature>
<dbReference type="InParanoid" id="F4RMN1"/>
<dbReference type="EMBL" id="GL883109">
    <property type="protein sequence ID" value="EGG06141.1"/>
    <property type="molecule type" value="Genomic_DNA"/>
</dbReference>
<keyword evidence="3" id="KW-0804">Transcription</keyword>
<feature type="compositionally biased region" description="Polar residues" evidence="5">
    <location>
        <begin position="963"/>
        <end position="979"/>
    </location>
</feature>
<dbReference type="GO" id="GO:0005634">
    <property type="term" value="C:nucleus"/>
    <property type="evidence" value="ECO:0007669"/>
    <property type="project" value="UniProtKB-SubCell"/>
</dbReference>
<name>F4RMN1_MELLP</name>
<feature type="compositionally biased region" description="Low complexity" evidence="5">
    <location>
        <begin position="433"/>
        <end position="447"/>
    </location>
</feature>
<feature type="compositionally biased region" description="Polar residues" evidence="5">
    <location>
        <begin position="26"/>
        <end position="39"/>
    </location>
</feature>
<feature type="compositionally biased region" description="Polar residues" evidence="5">
    <location>
        <begin position="49"/>
        <end position="63"/>
    </location>
</feature>
<feature type="region of interest" description="Disordered" evidence="5">
    <location>
        <begin position="227"/>
        <end position="276"/>
    </location>
</feature>
<comment type="subcellular location">
    <subcellularLocation>
        <location evidence="1">Nucleus</location>
    </subcellularLocation>
</comment>
<dbReference type="KEGG" id="mlr:MELLADRAFT_116558"/>
<organism evidence="7">
    <name type="scientific">Melampsora larici-populina (strain 98AG31 / pathotype 3-4-7)</name>
    <name type="common">Poplar leaf rust fungus</name>
    <dbReference type="NCBI Taxonomy" id="747676"/>
    <lineage>
        <taxon>Eukaryota</taxon>
        <taxon>Fungi</taxon>
        <taxon>Dikarya</taxon>
        <taxon>Basidiomycota</taxon>
        <taxon>Pucciniomycotina</taxon>
        <taxon>Pucciniomycetes</taxon>
        <taxon>Pucciniales</taxon>
        <taxon>Melampsoraceae</taxon>
        <taxon>Melampsora</taxon>
    </lineage>
</organism>
<feature type="compositionally biased region" description="Polar residues" evidence="5">
    <location>
        <begin position="123"/>
        <end position="142"/>
    </location>
</feature>
<keyword evidence="4" id="KW-0539">Nucleus</keyword>
<feature type="compositionally biased region" description="Polar residues" evidence="5">
    <location>
        <begin position="416"/>
        <end position="430"/>
    </location>
</feature>
<feature type="region of interest" description="Disordered" evidence="5">
    <location>
        <begin position="899"/>
        <end position="1038"/>
    </location>
</feature>
<evidence type="ECO:0000313" key="6">
    <source>
        <dbReference type="EMBL" id="EGG06141.1"/>
    </source>
</evidence>
<feature type="compositionally biased region" description="Polar residues" evidence="5">
    <location>
        <begin position="1004"/>
        <end position="1038"/>
    </location>
</feature>
<feature type="compositionally biased region" description="Polar residues" evidence="5">
    <location>
        <begin position="201"/>
        <end position="211"/>
    </location>
</feature>
<dbReference type="RefSeq" id="XP_007410379.1">
    <property type="nucleotide sequence ID" value="XM_007410317.1"/>
</dbReference>
<evidence type="ECO:0000256" key="3">
    <source>
        <dbReference type="ARBA" id="ARBA00023163"/>
    </source>
</evidence>
<evidence type="ECO:0000256" key="1">
    <source>
        <dbReference type="ARBA" id="ARBA00004123"/>
    </source>
</evidence>
<feature type="region of interest" description="Disordered" evidence="5">
    <location>
        <begin position="689"/>
        <end position="876"/>
    </location>
</feature>
<reference evidence="7" key="1">
    <citation type="journal article" date="2011" name="Proc. Natl. Acad. Sci. U.S.A.">
        <title>Obligate biotrophy features unraveled by the genomic analysis of rust fungi.</title>
        <authorList>
            <person name="Duplessis S."/>
            <person name="Cuomo C.A."/>
            <person name="Lin Y.-C."/>
            <person name="Aerts A."/>
            <person name="Tisserant E."/>
            <person name="Veneault-Fourrey C."/>
            <person name="Joly D.L."/>
            <person name="Hacquard S."/>
            <person name="Amselem J."/>
            <person name="Cantarel B.L."/>
            <person name="Chiu R."/>
            <person name="Coutinho P.M."/>
            <person name="Feau N."/>
            <person name="Field M."/>
            <person name="Frey P."/>
            <person name="Gelhaye E."/>
            <person name="Goldberg J."/>
            <person name="Grabherr M.G."/>
            <person name="Kodira C.D."/>
            <person name="Kohler A."/>
            <person name="Kuees U."/>
            <person name="Lindquist E.A."/>
            <person name="Lucas S.M."/>
            <person name="Mago R."/>
            <person name="Mauceli E."/>
            <person name="Morin E."/>
            <person name="Murat C."/>
            <person name="Pangilinan J.L."/>
            <person name="Park R."/>
            <person name="Pearson M."/>
            <person name="Quesneville H."/>
            <person name="Rouhier N."/>
            <person name="Sakthikumar S."/>
            <person name="Salamov A.A."/>
            <person name="Schmutz J."/>
            <person name="Selles B."/>
            <person name="Shapiro H."/>
            <person name="Tanguay P."/>
            <person name="Tuskan G.A."/>
            <person name="Henrissat B."/>
            <person name="Van de Peer Y."/>
            <person name="Rouze P."/>
            <person name="Ellis J.G."/>
            <person name="Dodds P.N."/>
            <person name="Schein J.E."/>
            <person name="Zhong S."/>
            <person name="Hamelin R.C."/>
            <person name="Grigoriev I.V."/>
            <person name="Szabo L.J."/>
            <person name="Martin F."/>
        </authorList>
    </citation>
    <scope>NUCLEOTIDE SEQUENCE [LARGE SCALE GENOMIC DNA]</scope>
    <source>
        <strain evidence="7">98AG31 / pathotype 3-4-7</strain>
    </source>
</reference>
<evidence type="ECO:0000256" key="4">
    <source>
        <dbReference type="ARBA" id="ARBA00023242"/>
    </source>
</evidence>
<feature type="compositionally biased region" description="Low complexity" evidence="5">
    <location>
        <begin position="143"/>
        <end position="159"/>
    </location>
</feature>
<dbReference type="STRING" id="747676.F4RMN1"/>
<protein>
    <submittedName>
        <fullName evidence="6">Uncharacterized protein</fullName>
    </submittedName>
</protein>
<dbReference type="GeneID" id="18925837"/>
<keyword evidence="2" id="KW-0805">Transcription regulation</keyword>
<dbReference type="PANTHER" id="PTHR45093">
    <property type="entry name" value="TRANSCRIPTION ACTIVATOR MSS11"/>
    <property type="match status" value="1"/>
</dbReference>
<feature type="compositionally biased region" description="Pro residues" evidence="5">
    <location>
        <begin position="721"/>
        <end position="730"/>
    </location>
</feature>
<feature type="compositionally biased region" description="Low complexity" evidence="5">
    <location>
        <begin position="107"/>
        <end position="117"/>
    </location>
</feature>
<sequence length="1126" mass="118913">MFANTAPSGASGGVIGLHTIHNSGTALGSLGAHSNTHNPQQLQQLQQQTSTPAVPSGNSTMGPNSGGPATGDLNGAQPSRRPSGLPLYNVAAQNGLPHYLGYGQSSSAPLPSAGPAAPIHPSHTLQRTTSFSFNSPHLPSQHLSSTPASAPPSATLPPSNRSPSMSAPAHNTQAPANHAHSQGRSSLPPSLPGQCGPNVNAALTSADSSRAQPVPLIARSATSTDAMSLSGSAAKRNPSNGACHSPGTLSNLGISGHPPAGSQPGPSSMGVSSAPGCGSSSADASRFFNTYLYDYLLKQGLFEVAQVFVTSGAEIELMENAERSGLAEMANVSSSQKQDRSDSSPNDGPSSSPPQPTSNGCLTQVGAPNGIMKNGTAASEPVANERTLSSSGSIVSNTSHYGFNHIAGSRSGAANDASNGQSSITDQTPNGVGASASAGTSNTSMGSPRSSPRIRHLTLENLPKPKLAMDTDQGFLFEWWTIFWDVFRAKTGRGSNTQPAQMYAHSVAAASLGMSLEAGTPKARRDAVGLVAVANPDIQRGQLGARMQQPYTLMDSQMHLAHHAEHPPASAVRLQPHPHMTPQQKHQLLLEHNARQHQQQQQVLLQQQQQHIQQQQLQHHHQAQMAARQRLYQHEMQQQQQQEAHLQQQQQSHQQQHHQAQQLHQQMYSEQFPGGQMGALHRQMSINGRRVAGMGPPGQDHLSNMMPPPPVQHGSPLNPHQQPPYRPSRPPSRSGVPHVSSPFAGNAGQPPREPSRASNHANSPAAFQNNPRTPGSHCSAVTPQAAVLPPHRRGSPGAAEDQDRKKRRLNDNPGHQPAESLHANNQSQQAQQAQQQMQHMHMQQLQHRQQMMGSNASTPVPASQGSPPNMNHTPHQSMDAYKQAVHAQHAQGIAAPNVANQMVGNGPNPAGNVTPAKANGAKTTDNNMPPPAGRNFHQPPTPQATPNGTRPGDEHATPLPTIVTPSPDRSQSNQSNRLVNQPEGKTEASEGTPHHQPSPMTLPPGQTSDDSQVNGDASGRPNSNSDETPSQGDIKVQQSTHEGNQDLWLMGNSQGTQQMKGMLGESSDSPTNAQPSGDIAVSSNNPIEQLFNGDGLNGDTSGLDFDATLFEAFINYDPTTTTTEYS</sequence>
<feature type="region of interest" description="Disordered" evidence="5">
    <location>
        <begin position="26"/>
        <end position="88"/>
    </location>
</feature>
<gene>
    <name evidence="6" type="ORF">MELLADRAFT_116558</name>
</gene>
<accession>F4RMN1</accession>
<dbReference type="InterPro" id="IPR006594">
    <property type="entry name" value="LisH"/>
</dbReference>
<feature type="compositionally biased region" description="Low complexity" evidence="5">
    <location>
        <begin position="826"/>
        <end position="852"/>
    </location>
</feature>
<feature type="compositionally biased region" description="Polar residues" evidence="5">
    <location>
        <begin position="161"/>
        <end position="188"/>
    </location>
</feature>
<dbReference type="PROSITE" id="PS50896">
    <property type="entry name" value="LISH"/>
    <property type="match status" value="1"/>
</dbReference>
<dbReference type="OrthoDB" id="5600002at2759"/>
<feature type="region of interest" description="Disordered" evidence="5">
    <location>
        <begin position="107"/>
        <end position="214"/>
    </location>
</feature>
<feature type="compositionally biased region" description="Polar residues" evidence="5">
    <location>
        <begin position="756"/>
        <end position="773"/>
    </location>
</feature>
<dbReference type="eggNOG" id="ENOG502RZKG">
    <property type="taxonomic scope" value="Eukaryota"/>
</dbReference>
<dbReference type="AlphaFoldDB" id="F4RMN1"/>
<proteinExistence type="predicted"/>
<feature type="compositionally biased region" description="Polar residues" evidence="5">
    <location>
        <begin position="853"/>
        <end position="876"/>
    </location>
</feature>
<feature type="region of interest" description="Disordered" evidence="5">
    <location>
        <begin position="615"/>
        <end position="664"/>
    </location>
</feature>